<dbReference type="AlphaFoldDB" id="A0A6L6XN49"/>
<gene>
    <name evidence="1" type="ORF">GON03_05580</name>
</gene>
<organism evidence="1 2">
    <name type="scientific">Nocardioides agri</name>
    <dbReference type="NCBI Taxonomy" id="2682843"/>
    <lineage>
        <taxon>Bacteria</taxon>
        <taxon>Bacillati</taxon>
        <taxon>Actinomycetota</taxon>
        <taxon>Actinomycetes</taxon>
        <taxon>Propionibacteriales</taxon>
        <taxon>Nocardioidaceae</taxon>
        <taxon>Nocardioides</taxon>
    </lineage>
</organism>
<reference evidence="1 2" key="1">
    <citation type="submission" date="2019-12" db="EMBL/GenBank/DDBJ databases">
        <authorList>
            <person name="Huq M.A."/>
        </authorList>
    </citation>
    <scope>NUCLEOTIDE SEQUENCE [LARGE SCALE GENOMIC DNA]</scope>
    <source>
        <strain evidence="1 2">MAH-18</strain>
    </source>
</reference>
<dbReference type="RefSeq" id="WP_157340944.1">
    <property type="nucleotide sequence ID" value="NZ_WSEK01000004.1"/>
</dbReference>
<dbReference type="Proteomes" id="UP000473525">
    <property type="component" value="Unassembled WGS sequence"/>
</dbReference>
<dbReference type="EMBL" id="WSEK01000004">
    <property type="protein sequence ID" value="MVQ48644.1"/>
    <property type="molecule type" value="Genomic_DNA"/>
</dbReference>
<sequence length="369" mass="41184">MSKRALFSLSAANDTLVVDTEGGKSSELTKLDYHKDPDWLIIHRLDADDWMKVSFPTSSPSDDAHVRGQFDSLRVPPGHSYQACIVPSDFDVDSKTPPHEWYVNYDEGEAPPELVTVIALRKRPEERDLYHEGDSNTYGTYHERVATTHKPVLAHLSIGPWKPRDIGDARRALPTPVVTQARGPQTGFSFTLEGLLPGTDYYTLLLLVDEFGNWQYVEDSVTTLSRKVEATVDALFVLDDGDLLSKGEASWDFYLHTAGGPSTNNLSYKNSNIDSGHFARPDPAGTVTLGPYTPLPEKPRVFFGVTGWQYNSGSFPSYGDDLAIGEREIPCPTGKHEKVQNRKAQVQVRDTVGGSYEFRVDYTYSIKYQ</sequence>
<keyword evidence="2" id="KW-1185">Reference proteome</keyword>
<protein>
    <submittedName>
        <fullName evidence="1">Uncharacterized protein</fullName>
    </submittedName>
</protein>
<evidence type="ECO:0000313" key="2">
    <source>
        <dbReference type="Proteomes" id="UP000473525"/>
    </source>
</evidence>
<comment type="caution">
    <text evidence="1">The sequence shown here is derived from an EMBL/GenBank/DDBJ whole genome shotgun (WGS) entry which is preliminary data.</text>
</comment>
<name>A0A6L6XN49_9ACTN</name>
<accession>A0A6L6XN49</accession>
<evidence type="ECO:0000313" key="1">
    <source>
        <dbReference type="EMBL" id="MVQ48644.1"/>
    </source>
</evidence>
<proteinExistence type="predicted"/>